<name>V9LDK9_CALMI</name>
<accession>V9LDK9</accession>
<dbReference type="InterPro" id="IPR033543">
    <property type="entry name" value="BCL2L15"/>
</dbReference>
<protein>
    <submittedName>
        <fullName evidence="2">Apoptosis regulator BAX</fullName>
    </submittedName>
</protein>
<evidence type="ECO:0000256" key="1">
    <source>
        <dbReference type="ARBA" id="ARBA00022703"/>
    </source>
</evidence>
<dbReference type="PANTHER" id="PTHR36466">
    <property type="entry name" value="BCL-2-LIKE PROTEIN 15"/>
    <property type="match status" value="1"/>
</dbReference>
<reference evidence="2" key="1">
    <citation type="journal article" date="2014" name="Nature">
        <title>Elephant shark genome provides unique insights into gnathostome evolution.</title>
        <authorList>
            <consortium name="International Elephant Shark Genome Sequencing Consortium"/>
            <person name="Venkatesh B."/>
            <person name="Lee A.P."/>
            <person name="Ravi V."/>
            <person name="Maurya A.K."/>
            <person name="Lian M.M."/>
            <person name="Swann J.B."/>
            <person name="Ohta Y."/>
            <person name="Flajnik M.F."/>
            <person name="Sutoh Y."/>
            <person name="Kasahara M."/>
            <person name="Hoon S."/>
            <person name="Gangu V."/>
            <person name="Roy S.W."/>
            <person name="Irimia M."/>
            <person name="Korzh V."/>
            <person name="Kondrychyn I."/>
            <person name="Lim Z.W."/>
            <person name="Tay B.H."/>
            <person name="Tohari S."/>
            <person name="Kong K.W."/>
            <person name="Ho S."/>
            <person name="Lorente-Galdos B."/>
            <person name="Quilez J."/>
            <person name="Marques-Bonet T."/>
            <person name="Raney B.J."/>
            <person name="Ingham P.W."/>
            <person name="Tay A."/>
            <person name="Hillier L.W."/>
            <person name="Minx P."/>
            <person name="Boehm T."/>
            <person name="Wilson R.K."/>
            <person name="Brenner S."/>
            <person name="Warren W.C."/>
        </authorList>
    </citation>
    <scope>NUCLEOTIDE SEQUENCE</scope>
    <source>
        <tissue evidence="2">Kidney</tissue>
    </source>
</reference>
<dbReference type="Pfam" id="PF06393">
    <property type="entry name" value="BID"/>
    <property type="match status" value="1"/>
</dbReference>
<dbReference type="InterPro" id="IPR010479">
    <property type="entry name" value="BID"/>
</dbReference>
<evidence type="ECO:0000313" key="2">
    <source>
        <dbReference type="EMBL" id="AFP10512.1"/>
    </source>
</evidence>
<dbReference type="InterPro" id="IPR002475">
    <property type="entry name" value="Bcl2-like"/>
</dbReference>
<dbReference type="AlphaFoldDB" id="V9LDK9"/>
<dbReference type="GO" id="GO:0006915">
    <property type="term" value="P:apoptotic process"/>
    <property type="evidence" value="ECO:0007669"/>
    <property type="project" value="UniProtKB-KW"/>
</dbReference>
<proteinExistence type="evidence at transcript level"/>
<keyword evidence="1" id="KW-0053">Apoptosis</keyword>
<dbReference type="EMBL" id="JW877995">
    <property type="protein sequence ID" value="AFP10512.1"/>
    <property type="molecule type" value="mRNA"/>
</dbReference>
<dbReference type="GO" id="GO:0043065">
    <property type="term" value="P:positive regulation of apoptotic process"/>
    <property type="evidence" value="ECO:0007669"/>
    <property type="project" value="InterPro"/>
</dbReference>
<dbReference type="InterPro" id="IPR036834">
    <property type="entry name" value="Bcl-2-like_sf"/>
</dbReference>
<dbReference type="GO" id="GO:0005737">
    <property type="term" value="C:cytoplasm"/>
    <property type="evidence" value="ECO:0007669"/>
    <property type="project" value="InterPro"/>
</dbReference>
<dbReference type="PANTHER" id="PTHR36466:SF1">
    <property type="entry name" value="BCL-2-LIKE PROTEIN 15"/>
    <property type="match status" value="1"/>
</dbReference>
<dbReference type="PROSITE" id="PS50062">
    <property type="entry name" value="BCL2_FAMILY"/>
    <property type="match status" value="1"/>
</dbReference>
<dbReference type="SUPFAM" id="SSF56854">
    <property type="entry name" value="Bcl-2 inhibitors of programmed cell death"/>
    <property type="match status" value="1"/>
</dbReference>
<dbReference type="Gene3D" id="1.10.437.10">
    <property type="entry name" value="Blc2-like"/>
    <property type="match status" value="1"/>
</dbReference>
<sequence length="168" mass="18917">MSQRIKEQTRQILDCLLDEREEEGTPLECDSDTSDEDVHQVAMRLREFGDACNDTIRQEMKRFKLDLQTSLAVGQGREMFSKIVNQLSENGTLQKELSHMGSEIGLLKIVVVLGIQAAHELPSMVPAIKNAMADFLNIRLLSWIQKSGGWKNIQLEKTTPSQSNGECL</sequence>
<organism evidence="2">
    <name type="scientific">Callorhinchus milii</name>
    <name type="common">Ghost shark</name>
    <dbReference type="NCBI Taxonomy" id="7868"/>
    <lineage>
        <taxon>Eukaryota</taxon>
        <taxon>Metazoa</taxon>
        <taxon>Chordata</taxon>
        <taxon>Craniata</taxon>
        <taxon>Vertebrata</taxon>
        <taxon>Chondrichthyes</taxon>
        <taxon>Holocephali</taxon>
        <taxon>Chimaeriformes</taxon>
        <taxon>Callorhinchidae</taxon>
        <taxon>Callorhinchus</taxon>
    </lineage>
</organism>